<protein>
    <submittedName>
        <fullName evidence="3">DUF262 domain-containing protein</fullName>
    </submittedName>
</protein>
<dbReference type="InterPro" id="IPR057156">
    <property type="entry name" value="DUF7834"/>
</dbReference>
<organism evidence="3 4">
    <name type="scientific">Winogradskyella marincola</name>
    <dbReference type="NCBI Taxonomy" id="3037795"/>
    <lineage>
        <taxon>Bacteria</taxon>
        <taxon>Pseudomonadati</taxon>
        <taxon>Bacteroidota</taxon>
        <taxon>Flavobacteriia</taxon>
        <taxon>Flavobacteriales</taxon>
        <taxon>Flavobacteriaceae</taxon>
        <taxon>Winogradskyella</taxon>
    </lineage>
</organism>
<feature type="domain" description="GmrSD restriction endonucleases N-terminal" evidence="1">
    <location>
        <begin position="14"/>
        <end position="184"/>
    </location>
</feature>
<sequence>MKQSELIVGTCLIENFFDTDAHVSLPDYQRPYVWDYVKLEQLYKDFEDHFFIDNVYNENAPLYYLGSILLFEKDKNTYEVIDGQQRITSLLITDYAWNKDESFLESGYWNLEYNSLLSSANLKQNYQYIKSTITVVKKHIQDIFSKLAFTVIITNSEDEAFTFFDSQNARGVTLSAVDFLKSYHLRELKGKESLQAIFAKKWDRNNTGQFLNDLFNLILWRSRQWKGKHLYFEFKDAILDNFQKQTIKGKDGEAIRLYPNVFNSLSSSLTFCESQGVVVQPNALNLQTTAEQYPFALRQPIQKGIGFFLYTEKYFAIYQMLFIENRFADFTNLYNTLLRGVSYYFRSFFRLAIISYYDKFKEVKLIECALWLDYLLGSYRINQNSIVSQTVIKILRDNNQNLLDVIEMSYRPEDVFRFIESITTDEFYNKKTSDLGGEFGVRRIYLQNNLDFYEAVRNNEKQLNNKKRWLNEYINKNK</sequence>
<gene>
    <name evidence="3" type="ORF">P7122_11645</name>
</gene>
<evidence type="ECO:0000259" key="1">
    <source>
        <dbReference type="Pfam" id="PF03235"/>
    </source>
</evidence>
<evidence type="ECO:0000313" key="3">
    <source>
        <dbReference type="EMBL" id="MDG4716528.1"/>
    </source>
</evidence>
<proteinExistence type="predicted"/>
<dbReference type="Proteomes" id="UP001529085">
    <property type="component" value="Unassembled WGS sequence"/>
</dbReference>
<evidence type="ECO:0000259" key="2">
    <source>
        <dbReference type="Pfam" id="PF25202"/>
    </source>
</evidence>
<dbReference type="RefSeq" id="WP_278005974.1">
    <property type="nucleotide sequence ID" value="NZ_JARSBN010000006.1"/>
</dbReference>
<dbReference type="PANTHER" id="PTHR35149:SF2">
    <property type="entry name" value="DUF262 DOMAIN-CONTAINING PROTEIN"/>
    <property type="match status" value="1"/>
</dbReference>
<dbReference type="EMBL" id="JARSBN010000006">
    <property type="protein sequence ID" value="MDG4716528.1"/>
    <property type="molecule type" value="Genomic_DNA"/>
</dbReference>
<dbReference type="Pfam" id="PF25202">
    <property type="entry name" value="DUF7834"/>
    <property type="match status" value="1"/>
</dbReference>
<evidence type="ECO:0000313" key="4">
    <source>
        <dbReference type="Proteomes" id="UP001529085"/>
    </source>
</evidence>
<comment type="caution">
    <text evidence="3">The sequence shown here is derived from an EMBL/GenBank/DDBJ whole genome shotgun (WGS) entry which is preliminary data.</text>
</comment>
<feature type="domain" description="DUF7834" evidence="2">
    <location>
        <begin position="197"/>
        <end position="430"/>
    </location>
</feature>
<dbReference type="Pfam" id="PF03235">
    <property type="entry name" value="GmrSD_N"/>
    <property type="match status" value="1"/>
</dbReference>
<keyword evidence="4" id="KW-1185">Reference proteome</keyword>
<name>A0ABT6G3A4_9FLAO</name>
<dbReference type="InterPro" id="IPR004919">
    <property type="entry name" value="GmrSD_N"/>
</dbReference>
<dbReference type="PANTHER" id="PTHR35149">
    <property type="entry name" value="SLL5132 PROTEIN"/>
    <property type="match status" value="1"/>
</dbReference>
<accession>A0ABT6G3A4</accession>
<reference evidence="3 4" key="1">
    <citation type="submission" date="2023-03" db="EMBL/GenBank/DDBJ databases">
        <title>Strain YYF002 represents a novel species in the genus Winogradskyella isolated from seawater.</title>
        <authorList>
            <person name="Fu Z.-Y."/>
        </authorList>
    </citation>
    <scope>NUCLEOTIDE SEQUENCE [LARGE SCALE GENOMIC DNA]</scope>
    <source>
        <strain evidence="3 4">YYF002</strain>
    </source>
</reference>